<evidence type="ECO:0000259" key="2">
    <source>
        <dbReference type="Pfam" id="PF22879"/>
    </source>
</evidence>
<dbReference type="Proteomes" id="UP000240206">
    <property type="component" value="Unassembled WGS sequence"/>
</dbReference>
<proteinExistence type="predicted"/>
<dbReference type="InterPro" id="IPR055101">
    <property type="entry name" value="AIPR_N"/>
</dbReference>
<protein>
    <submittedName>
        <fullName evidence="3">AIPR protein</fullName>
    </submittedName>
</protein>
<evidence type="ECO:0000259" key="1">
    <source>
        <dbReference type="Pfam" id="PF10592"/>
    </source>
</evidence>
<dbReference type="InterPro" id="IPR018891">
    <property type="entry name" value="AIPR_C"/>
</dbReference>
<accession>A0A2P7EDD5</accession>
<gene>
    <name evidence="3" type="ORF">C7K08_08915</name>
</gene>
<evidence type="ECO:0000313" key="4">
    <source>
        <dbReference type="Proteomes" id="UP000240206"/>
    </source>
</evidence>
<evidence type="ECO:0000313" key="3">
    <source>
        <dbReference type="EMBL" id="PSI01242.1"/>
    </source>
</evidence>
<dbReference type="RefSeq" id="WP_106500291.1">
    <property type="nucleotide sequence ID" value="NZ_PXVC01000041.1"/>
</dbReference>
<dbReference type="AlphaFoldDB" id="A0A2P7EDD5"/>
<organism evidence="3 4">
    <name type="scientific">Synechococcus lacustris str. Tous</name>
    <dbReference type="NCBI Taxonomy" id="1910958"/>
    <lineage>
        <taxon>Bacteria</taxon>
        <taxon>Bacillati</taxon>
        <taxon>Cyanobacteriota</taxon>
        <taxon>Cyanophyceae</taxon>
        <taxon>Synechococcales</taxon>
        <taxon>Synechococcaceae</taxon>
        <taxon>Synechococcus</taxon>
    </lineage>
</organism>
<comment type="caution">
    <text evidence="3">The sequence shown here is derived from an EMBL/GenBank/DDBJ whole genome shotgun (WGS) entry which is preliminary data.</text>
</comment>
<keyword evidence="4" id="KW-1185">Reference proteome</keyword>
<dbReference type="Pfam" id="PF22879">
    <property type="entry name" value="AIPR_N"/>
    <property type="match status" value="1"/>
</dbReference>
<feature type="domain" description="Abortive phage infection protein C-terminal" evidence="1">
    <location>
        <begin position="238"/>
        <end position="561"/>
    </location>
</feature>
<reference evidence="4" key="1">
    <citation type="submission" date="2018-03" db="EMBL/GenBank/DDBJ databases">
        <title>Ecological and genomic features of two cosmopolitan and abundant freshwater picocyanobacteria.</title>
        <authorList>
            <person name="Cabello-Yeves P.J."/>
            <person name="Picazo A."/>
            <person name="Camacho A."/>
            <person name="Callieri C."/>
            <person name="Rosselli R."/>
            <person name="Roda-Garcia J."/>
            <person name="Coutinho F.H."/>
            <person name="Rodriguez-Valera F."/>
        </authorList>
    </citation>
    <scope>NUCLEOTIDE SEQUENCE [LARGE SCALE GENOMIC DNA]</scope>
    <source>
        <strain evidence="4">Tous</strain>
    </source>
</reference>
<name>A0A2P7EDD5_9SYNE</name>
<dbReference type="Pfam" id="PF10592">
    <property type="entry name" value="AIPR"/>
    <property type="match status" value="1"/>
</dbReference>
<feature type="domain" description="Abortive infection phage resistance protein N-terminal" evidence="2">
    <location>
        <begin position="31"/>
        <end position="179"/>
    </location>
</feature>
<sequence length="691" mass="77670">MTVTYDDFKADLLNEVTAVAQSESLLTEDAFFDVITDIIVDSGDLETADRCYFVKHGIRLDGYGGDPIDADGVLSLIICDYNSDTELVTANKADIETVCKRASNFVSSALSSRFIEQLDESSSEYGLADLIRQRWASIRKVRMIYVTTKVVNLRKSSFEPIPINGILAQFTCWDLARLHSFVVSGKEKEPVNIQISDYGGSVSVLPAHQSDSEFCSYLCVMPARLLALIYGEYGTQLLEKNVRVFLQAKGAVNKGIRRSLENEPARFFAYNNGITATGESIETSPTKMGISLDRISDFQIVNGGQTTASIFDAHVRGVSLDKVFVQMKLTIVAKDRSAEVVRLISRYANSQNRVTEADFFSNHPFHISFEKLSRRLVAPPKVNSTIQTHWFYERARGQYPNAKQSCVSTSERKKFESLNPRDQLTTKTDLAKVLNIFRGFPHIVSKGAQASFRFFADEVNQKWDNGESGPSFVNEKFFKESISQVILFRFLEKEVSQQPWYKGGYRANVVCYALALFSTRVKAAGKLIDYSQIWANQQVPDGLGVLIVDLAEYCHSHLIHPPSGSPSNITEYAKTEKCWELLVSSEYNFDSRATPYLRTKSKDLELERISRKTAVVDTAVDLQILLLEKGGAFWAAVLEYSSQNNLVTPGDWQLLSRATQFPSRPLENDKDYKRLEKLLERAVNHGLALSR</sequence>
<dbReference type="EMBL" id="PXVC01000041">
    <property type="protein sequence ID" value="PSI01242.1"/>
    <property type="molecule type" value="Genomic_DNA"/>
</dbReference>